<evidence type="ECO:0000256" key="2">
    <source>
        <dbReference type="SAM" id="MobiDB-lite"/>
    </source>
</evidence>
<dbReference type="InterPro" id="IPR056884">
    <property type="entry name" value="NPHP3-like_N"/>
</dbReference>
<comment type="caution">
    <text evidence="4">The sequence shown here is derived from an EMBL/GenBank/DDBJ whole genome shotgun (WGS) entry which is preliminary data.</text>
</comment>
<gene>
    <name evidence="4" type="ORF">N7G274_001375</name>
</gene>
<name>A0ABR4ANM6_9LECA</name>
<dbReference type="Pfam" id="PF24883">
    <property type="entry name" value="NPHP3_N"/>
    <property type="match status" value="1"/>
</dbReference>
<protein>
    <recommendedName>
        <fullName evidence="3">Nephrocystin 3-like N-terminal domain-containing protein</fullName>
    </recommendedName>
</protein>
<keyword evidence="5" id="KW-1185">Reference proteome</keyword>
<accession>A0ABR4ANM6</accession>
<feature type="compositionally biased region" description="Low complexity" evidence="2">
    <location>
        <begin position="571"/>
        <end position="581"/>
    </location>
</feature>
<feature type="region of interest" description="Disordered" evidence="2">
    <location>
        <begin position="536"/>
        <end position="591"/>
    </location>
</feature>
<evidence type="ECO:0000313" key="5">
    <source>
        <dbReference type="Proteomes" id="UP001590950"/>
    </source>
</evidence>
<dbReference type="EMBL" id="JBEFKJ010000003">
    <property type="protein sequence ID" value="KAL2047354.1"/>
    <property type="molecule type" value="Genomic_DNA"/>
</dbReference>
<reference evidence="4 5" key="1">
    <citation type="submission" date="2024-09" db="EMBL/GenBank/DDBJ databases">
        <title>Rethinking Asexuality: The Enigmatic Case of Functional Sexual Genes in Lepraria (Stereocaulaceae).</title>
        <authorList>
            <person name="Doellman M."/>
            <person name="Sun Y."/>
            <person name="Barcenas-Pena A."/>
            <person name="Lumbsch H.T."/>
            <person name="Grewe F."/>
        </authorList>
    </citation>
    <scope>NUCLEOTIDE SEQUENCE [LARGE SCALE GENOMIC DNA]</scope>
    <source>
        <strain evidence="4 5">Mercado 3170</strain>
    </source>
</reference>
<keyword evidence="1" id="KW-0677">Repeat</keyword>
<dbReference type="Proteomes" id="UP001590950">
    <property type="component" value="Unassembled WGS sequence"/>
</dbReference>
<dbReference type="PANTHER" id="PTHR48182:SF3">
    <property type="entry name" value="DUF676 DOMAIN-CONTAINING PROTEIN"/>
    <property type="match status" value="1"/>
</dbReference>
<feature type="compositionally biased region" description="Polar residues" evidence="2">
    <location>
        <begin position="553"/>
        <end position="563"/>
    </location>
</feature>
<evidence type="ECO:0000259" key="3">
    <source>
        <dbReference type="Pfam" id="PF24883"/>
    </source>
</evidence>
<evidence type="ECO:0000256" key="1">
    <source>
        <dbReference type="ARBA" id="ARBA00022737"/>
    </source>
</evidence>
<feature type="domain" description="Nephrocystin 3-like N-terminal" evidence="3">
    <location>
        <begin position="348"/>
        <end position="516"/>
    </location>
</feature>
<organism evidence="4 5">
    <name type="scientific">Stereocaulon virgatum</name>
    <dbReference type="NCBI Taxonomy" id="373712"/>
    <lineage>
        <taxon>Eukaryota</taxon>
        <taxon>Fungi</taxon>
        <taxon>Dikarya</taxon>
        <taxon>Ascomycota</taxon>
        <taxon>Pezizomycotina</taxon>
        <taxon>Lecanoromycetes</taxon>
        <taxon>OSLEUM clade</taxon>
        <taxon>Lecanoromycetidae</taxon>
        <taxon>Lecanorales</taxon>
        <taxon>Lecanorineae</taxon>
        <taxon>Stereocaulaceae</taxon>
        <taxon>Stereocaulon</taxon>
    </lineage>
</organism>
<dbReference type="InterPro" id="IPR052374">
    <property type="entry name" value="SERAC1"/>
</dbReference>
<evidence type="ECO:0000313" key="4">
    <source>
        <dbReference type="EMBL" id="KAL2047354.1"/>
    </source>
</evidence>
<sequence length="884" mass="100298">MASPTSTRKNSFPLPKAGIVVLSESRRLVPTVDIIAIHGIGADADLTWETGGVNWLKHENMLPKVAPTARIMRFAWESKWFGKDSIDQRCSAVADQLLDSLRTVRMEAPERPIVFICHCFGGIVLEKAIITARTHREDWIIATQATQDQGPDIVDCVAGIIFLGTPFRASEAQSYAKTIANIFSLAGRGSSAIYETTPQALREQRRDFVRIVNRQHIPLCCFYEQHKSDIARVLRSPIKLSQVVVDQDQGTIDGFESFGLAADHFRLNKYSSPDDPNYERILSQLMTMIADAPNRIRARLHPRPIRTTDPDVASEFEVNSLRALCREDPLQDKQRFQQQIGEDIHQNYEWVSVDKAYTEWLNNDDDPILWIHGEDGQGKTPLTICLINALTDKVERSSQHRALAYFFCATQDRQRNSVIAMIRVLLYQLLCQQRDALKPWVREYQENGDSIFGHPNCSENLWKVLQSTLAEADVAVAYFVLYRPEDCGSSILHAFTTFLSRRTHTQCRIKWVIISRIEPDLRLRIEKSRSIDLANANSERRSNMEPSDPRPPTSVSFRSSPRSCKSEQMHPPSSVTTTPPSELDMPPAAEGPSLIRKSVSVSCDHIQGYWVCTVQTYRNSSSASLVIESTRVDRMSRILHKIPQKMAPTIPHTETSAGADRRYAISFLEKQEMTLLDSSKTSPPMEEYPVYRCQDINDFFAIQSLIFGSRLLLLLQVSTITSNREEESCKQDIRLWSIEGQYDHVTLTFFTNSRTRNTKEYLRVNSTSFKPLSTQSRRSDTSTIRLEYATETMIDTTGSRKGSFSTITSRLKMSSHREDAVGYLDIQFLNSADKRGFLEYWPGDAPTRGMRPTDLFNQVYQDPHGSISELSEDTAPTSELPGGW</sequence>
<feature type="region of interest" description="Disordered" evidence="2">
    <location>
        <begin position="865"/>
        <end position="884"/>
    </location>
</feature>
<dbReference type="SUPFAM" id="SSF53474">
    <property type="entry name" value="alpha/beta-Hydrolases"/>
    <property type="match status" value="1"/>
</dbReference>
<dbReference type="Gene3D" id="3.40.50.1820">
    <property type="entry name" value="alpha/beta hydrolase"/>
    <property type="match status" value="1"/>
</dbReference>
<proteinExistence type="predicted"/>
<dbReference type="InterPro" id="IPR029058">
    <property type="entry name" value="AB_hydrolase_fold"/>
</dbReference>
<dbReference type="PANTHER" id="PTHR48182">
    <property type="entry name" value="PROTEIN SERAC1"/>
    <property type="match status" value="1"/>
</dbReference>